<reference evidence="1 2" key="1">
    <citation type="submission" date="2012-06" db="EMBL/GenBank/DDBJ databases">
        <title>The Genome Sequence of Aeromonas hydrophila SSU.</title>
        <authorList>
            <consortium name="The Broad Institute Genome Sequencing Platform"/>
            <person name="Earl A."/>
            <person name="Ward D."/>
            <person name="Feldgarden M."/>
            <person name="Gevers D."/>
            <person name="Chopra A."/>
            <person name="Walker B."/>
            <person name="Young S.K."/>
            <person name="Zeng Q."/>
            <person name="Gargeya S."/>
            <person name="Fitzgerald M."/>
            <person name="Haas B."/>
            <person name="Abouelleil A."/>
            <person name="Alvarado L."/>
            <person name="Arachchi H.M."/>
            <person name="Berlin A.M."/>
            <person name="Chapman S.B."/>
            <person name="Goldberg J."/>
            <person name="Griggs A."/>
            <person name="Gujja S."/>
            <person name="Hansen M."/>
            <person name="Howarth C."/>
            <person name="Imamovic A."/>
            <person name="Larimer J."/>
            <person name="McCowan C."/>
            <person name="Montmayeur A."/>
            <person name="Murphy C."/>
            <person name="Neiman D."/>
            <person name="Pearson M."/>
            <person name="Priest M."/>
            <person name="Roberts A."/>
            <person name="Saif S."/>
            <person name="Shea T."/>
            <person name="Sisk P."/>
            <person name="Sykes S."/>
            <person name="Wortman J."/>
            <person name="Nusbaum C."/>
            <person name="Birren B."/>
        </authorList>
    </citation>
    <scope>NUCLEOTIDE SEQUENCE [LARGE SCALE GENOMIC DNA]</scope>
    <source>
        <strain evidence="1 2">SSU</strain>
    </source>
</reference>
<dbReference type="EMBL" id="AGWR01000014">
    <property type="protein sequence ID" value="EKB28335.1"/>
    <property type="molecule type" value="Genomic_DNA"/>
</dbReference>
<accession>K1J9R6</accession>
<dbReference type="RefSeq" id="WP_005301755.1">
    <property type="nucleotide sequence ID" value="NZ_JAODZK010000013.1"/>
</dbReference>
<organism evidence="1 2">
    <name type="scientific">Aeromonas dhakensis</name>
    <dbReference type="NCBI Taxonomy" id="196024"/>
    <lineage>
        <taxon>Bacteria</taxon>
        <taxon>Pseudomonadati</taxon>
        <taxon>Pseudomonadota</taxon>
        <taxon>Gammaproteobacteria</taxon>
        <taxon>Aeromonadales</taxon>
        <taxon>Aeromonadaceae</taxon>
        <taxon>Aeromonas</taxon>
    </lineage>
</organism>
<dbReference type="PATRIC" id="fig|1073377.4.peg.1618"/>
<evidence type="ECO:0000313" key="1">
    <source>
        <dbReference type="EMBL" id="EKB28335.1"/>
    </source>
</evidence>
<proteinExistence type="predicted"/>
<dbReference type="Proteomes" id="UP000005149">
    <property type="component" value="Unassembled WGS sequence"/>
</dbReference>
<protein>
    <submittedName>
        <fullName evidence="1">Uncharacterized protein</fullName>
    </submittedName>
</protein>
<gene>
    <name evidence="1" type="ORF">HMPREF1171_01569</name>
</gene>
<dbReference type="AlphaFoldDB" id="K1J9R6"/>
<sequence length="102" mass="11774">MGRNWQWSFDHGRSKRLELERAMAEQGVAECDIDRTVPLHSRDGTMQSQFAKGWCSVTPAEIYAARHRHRFKILTTCNDKVAVHCANLRALFKKDESSCHSR</sequence>
<comment type="caution">
    <text evidence="1">The sequence shown here is derived from an EMBL/GenBank/DDBJ whole genome shotgun (WGS) entry which is preliminary data.</text>
</comment>
<dbReference type="HOGENOM" id="CLU_2340569_0_0_6"/>
<name>K1J9R6_9GAMM</name>
<keyword evidence="2" id="KW-1185">Reference proteome</keyword>
<evidence type="ECO:0000313" key="2">
    <source>
        <dbReference type="Proteomes" id="UP000005149"/>
    </source>
</evidence>